<feature type="compositionally biased region" description="Low complexity" evidence="1">
    <location>
        <begin position="274"/>
        <end position="296"/>
    </location>
</feature>
<evidence type="ECO:0000256" key="1">
    <source>
        <dbReference type="SAM" id="MobiDB-lite"/>
    </source>
</evidence>
<feature type="compositionally biased region" description="Polar residues" evidence="1">
    <location>
        <begin position="297"/>
        <end position="333"/>
    </location>
</feature>
<dbReference type="OrthoDB" id="939585at2"/>
<reference evidence="2 3" key="1">
    <citation type="submission" date="2018-05" db="EMBL/GenBank/DDBJ databases">
        <title>Complete genome sequence of Arcticibacterium luteifluviistationis SM1504T, a cytophagaceae bacterium isolated from Arctic surface seawater.</title>
        <authorList>
            <person name="Li Y."/>
            <person name="Qin Q.-L."/>
        </authorList>
    </citation>
    <scope>NUCLEOTIDE SEQUENCE [LARGE SCALE GENOMIC DNA]</scope>
    <source>
        <strain evidence="2 3">SM1504</strain>
    </source>
</reference>
<accession>A0A2Z4GB64</accession>
<feature type="compositionally biased region" description="Low complexity" evidence="1">
    <location>
        <begin position="227"/>
        <end position="239"/>
    </location>
</feature>
<gene>
    <name evidence="2" type="ORF">DJ013_10205</name>
</gene>
<evidence type="ECO:0000313" key="2">
    <source>
        <dbReference type="EMBL" id="AWV98522.1"/>
    </source>
</evidence>
<protein>
    <submittedName>
        <fullName evidence="2">Uncharacterized protein</fullName>
    </submittedName>
</protein>
<dbReference type="AlphaFoldDB" id="A0A2Z4GB64"/>
<dbReference type="Proteomes" id="UP000249873">
    <property type="component" value="Chromosome"/>
</dbReference>
<sequence>MAQKPVAVVPSNYDISDNLDLEAVASIFGESRDLEDFEYRLNDPKSKISNLDLNEDGYVDYLRVVESVERGIHIIAIQAALGNDLFQDVATIDVEKDTYNKPQIQFIGHPYFYGSNYIIQPLYYHTPFIVSSFWGPSYITWQSPYYYGYYPSYYNHWRPSPVHQYVTNVHVYRNEKNTYKYVPERRSTTVSPLVRDNRRNDYVAKKPTQTFETRNKTLGNKQDLQLRRNTNSSTNNRTSENAVPRDRTSNTNNTDRSSRPTANPTPSERTPKNTPSTRQPTSTPSTRNPTSTPTTRKPASTPTTREPASTPTTRKPASTPTTRKPASTTPKPRSNTKESDKD</sequence>
<feature type="compositionally biased region" description="Polar residues" evidence="1">
    <location>
        <begin position="249"/>
        <end position="268"/>
    </location>
</feature>
<name>A0A2Z4GB64_9BACT</name>
<feature type="compositionally biased region" description="Polar residues" evidence="1">
    <location>
        <begin position="207"/>
        <end position="223"/>
    </location>
</feature>
<evidence type="ECO:0000313" key="3">
    <source>
        <dbReference type="Proteomes" id="UP000249873"/>
    </source>
</evidence>
<feature type="compositionally biased region" description="Basic and acidic residues" evidence="1">
    <location>
        <begin position="195"/>
        <end position="204"/>
    </location>
</feature>
<dbReference type="EMBL" id="CP029480">
    <property type="protein sequence ID" value="AWV98522.1"/>
    <property type="molecule type" value="Genomic_DNA"/>
</dbReference>
<proteinExistence type="predicted"/>
<organism evidence="2 3">
    <name type="scientific">Arcticibacterium luteifluviistationis</name>
    <dbReference type="NCBI Taxonomy" id="1784714"/>
    <lineage>
        <taxon>Bacteria</taxon>
        <taxon>Pseudomonadati</taxon>
        <taxon>Bacteroidota</taxon>
        <taxon>Cytophagia</taxon>
        <taxon>Cytophagales</taxon>
        <taxon>Leadbetterellaceae</taxon>
        <taxon>Arcticibacterium</taxon>
    </lineage>
</organism>
<feature type="region of interest" description="Disordered" evidence="1">
    <location>
        <begin position="186"/>
        <end position="342"/>
    </location>
</feature>
<dbReference type="KEGG" id="als:DJ013_10205"/>
<keyword evidence="3" id="KW-1185">Reference proteome</keyword>